<reference evidence="8" key="2">
    <citation type="submission" date="2020-09" db="EMBL/GenBank/DDBJ databases">
        <authorList>
            <person name="Sun Q."/>
            <person name="Kim S."/>
        </authorList>
    </citation>
    <scope>NUCLEOTIDE SEQUENCE</scope>
    <source>
        <strain evidence="8">KCTC 42651</strain>
    </source>
</reference>
<dbReference type="PANTHER" id="PTHR47268:SF4">
    <property type="entry name" value="ACYLPHOSPHATASE"/>
    <property type="match status" value="1"/>
</dbReference>
<dbReference type="Proteomes" id="UP000630353">
    <property type="component" value="Unassembled WGS sequence"/>
</dbReference>
<dbReference type="PROSITE" id="PS00151">
    <property type="entry name" value="ACYLPHOSPHATASE_2"/>
    <property type="match status" value="1"/>
</dbReference>
<comment type="caution">
    <text evidence="8">The sequence shown here is derived from an EMBL/GenBank/DDBJ whole genome shotgun (WGS) entry which is preliminary data.</text>
</comment>
<evidence type="ECO:0000259" key="7">
    <source>
        <dbReference type="PROSITE" id="PS51160"/>
    </source>
</evidence>
<evidence type="ECO:0000256" key="4">
    <source>
        <dbReference type="PROSITE-ProRule" id="PRU00520"/>
    </source>
</evidence>
<dbReference type="AlphaFoldDB" id="A0A918XV91"/>
<dbReference type="InterPro" id="IPR017968">
    <property type="entry name" value="Acylphosphatase_CS"/>
</dbReference>
<keyword evidence="9" id="KW-1185">Reference proteome</keyword>
<comment type="similarity">
    <text evidence="1 5">Belongs to the acylphosphatase family.</text>
</comment>
<feature type="active site" evidence="4">
    <location>
        <position position="22"/>
    </location>
</feature>
<dbReference type="RefSeq" id="WP_189993419.1">
    <property type="nucleotide sequence ID" value="NZ_BMZS01000010.1"/>
</dbReference>
<proteinExistence type="inferred from homology"/>
<evidence type="ECO:0000313" key="8">
    <source>
        <dbReference type="EMBL" id="GHD58958.1"/>
    </source>
</evidence>
<evidence type="ECO:0000256" key="1">
    <source>
        <dbReference type="ARBA" id="ARBA00005614"/>
    </source>
</evidence>
<dbReference type="GO" id="GO:0003998">
    <property type="term" value="F:acylphosphatase activity"/>
    <property type="evidence" value="ECO:0007669"/>
    <property type="project" value="UniProtKB-EC"/>
</dbReference>
<gene>
    <name evidence="8" type="primary">acyP</name>
    <name evidence="8" type="ORF">GCM10017083_42710</name>
</gene>
<dbReference type="EMBL" id="BMZS01000010">
    <property type="protein sequence ID" value="GHD58958.1"/>
    <property type="molecule type" value="Genomic_DNA"/>
</dbReference>
<dbReference type="SUPFAM" id="SSF54975">
    <property type="entry name" value="Acylphosphatase/BLUF domain-like"/>
    <property type="match status" value="1"/>
</dbReference>
<evidence type="ECO:0000256" key="6">
    <source>
        <dbReference type="SAM" id="MobiDB-lite"/>
    </source>
</evidence>
<dbReference type="Pfam" id="PF00708">
    <property type="entry name" value="Acylphosphatase"/>
    <property type="match status" value="1"/>
</dbReference>
<name>A0A918XV91_9PROT</name>
<dbReference type="InterPro" id="IPR001792">
    <property type="entry name" value="Acylphosphatase-like_dom"/>
</dbReference>
<dbReference type="PANTHER" id="PTHR47268">
    <property type="entry name" value="ACYLPHOSPHATASE"/>
    <property type="match status" value="1"/>
</dbReference>
<keyword evidence="4" id="KW-0378">Hydrolase</keyword>
<comment type="catalytic activity">
    <reaction evidence="3 4">
        <text>an acyl phosphate + H2O = a carboxylate + phosphate + H(+)</text>
        <dbReference type="Rhea" id="RHEA:14965"/>
        <dbReference type="ChEBI" id="CHEBI:15377"/>
        <dbReference type="ChEBI" id="CHEBI:15378"/>
        <dbReference type="ChEBI" id="CHEBI:29067"/>
        <dbReference type="ChEBI" id="CHEBI:43474"/>
        <dbReference type="ChEBI" id="CHEBI:59918"/>
        <dbReference type="EC" id="3.6.1.7"/>
    </reaction>
</comment>
<evidence type="ECO:0000256" key="2">
    <source>
        <dbReference type="ARBA" id="ARBA00012150"/>
    </source>
</evidence>
<protein>
    <recommendedName>
        <fullName evidence="2 4">acylphosphatase</fullName>
        <ecNumber evidence="2 4">3.6.1.7</ecNumber>
    </recommendedName>
</protein>
<feature type="region of interest" description="Disordered" evidence="6">
    <location>
        <begin position="74"/>
        <end position="97"/>
    </location>
</feature>
<evidence type="ECO:0000313" key="9">
    <source>
        <dbReference type="Proteomes" id="UP000630353"/>
    </source>
</evidence>
<feature type="active site" evidence="4">
    <location>
        <position position="40"/>
    </location>
</feature>
<feature type="domain" description="Acylphosphatase-like" evidence="7">
    <location>
        <begin position="7"/>
        <end position="95"/>
    </location>
</feature>
<reference evidence="8" key="1">
    <citation type="journal article" date="2014" name="Int. J. Syst. Evol. Microbiol.">
        <title>Complete genome sequence of Corynebacterium casei LMG S-19264T (=DSM 44701T), isolated from a smear-ripened cheese.</title>
        <authorList>
            <consortium name="US DOE Joint Genome Institute (JGI-PGF)"/>
            <person name="Walter F."/>
            <person name="Albersmeier A."/>
            <person name="Kalinowski J."/>
            <person name="Ruckert C."/>
        </authorList>
    </citation>
    <scope>NUCLEOTIDE SEQUENCE</scope>
    <source>
        <strain evidence="8">KCTC 42651</strain>
    </source>
</reference>
<dbReference type="PROSITE" id="PS51160">
    <property type="entry name" value="ACYLPHOSPHATASE_3"/>
    <property type="match status" value="1"/>
</dbReference>
<sequence>MSHGTRSVRLLIAGRVQGVGYRWWCVRQAGHMGLDGWVRNRADGSVEAVAHGSEDAVDDLIEACRNGPRGAAVTSVQVSDADPSEAGGPGFSQAPTV</sequence>
<organism evidence="8 9">
    <name type="scientific">Thalassobaculum fulvum</name>
    <dbReference type="NCBI Taxonomy" id="1633335"/>
    <lineage>
        <taxon>Bacteria</taxon>
        <taxon>Pseudomonadati</taxon>
        <taxon>Pseudomonadota</taxon>
        <taxon>Alphaproteobacteria</taxon>
        <taxon>Rhodospirillales</taxon>
        <taxon>Thalassobaculaceae</taxon>
        <taxon>Thalassobaculum</taxon>
    </lineage>
</organism>
<evidence type="ECO:0000256" key="3">
    <source>
        <dbReference type="ARBA" id="ARBA00047645"/>
    </source>
</evidence>
<dbReference type="Gene3D" id="3.30.70.100">
    <property type="match status" value="1"/>
</dbReference>
<dbReference type="InterPro" id="IPR020456">
    <property type="entry name" value="Acylphosphatase"/>
</dbReference>
<evidence type="ECO:0000256" key="5">
    <source>
        <dbReference type="RuleBase" id="RU004168"/>
    </source>
</evidence>
<dbReference type="PRINTS" id="PR00112">
    <property type="entry name" value="ACYLPHPHTASE"/>
</dbReference>
<accession>A0A918XV91</accession>
<dbReference type="EC" id="3.6.1.7" evidence="2 4"/>
<dbReference type="InterPro" id="IPR036046">
    <property type="entry name" value="Acylphosphatase-like_dom_sf"/>
</dbReference>